<feature type="non-terminal residue" evidence="1">
    <location>
        <position position="119"/>
    </location>
</feature>
<organism evidence="1 2">
    <name type="scientific">Staurois parvus</name>
    <dbReference type="NCBI Taxonomy" id="386267"/>
    <lineage>
        <taxon>Eukaryota</taxon>
        <taxon>Metazoa</taxon>
        <taxon>Chordata</taxon>
        <taxon>Craniata</taxon>
        <taxon>Vertebrata</taxon>
        <taxon>Euteleostomi</taxon>
        <taxon>Amphibia</taxon>
        <taxon>Batrachia</taxon>
        <taxon>Anura</taxon>
        <taxon>Neobatrachia</taxon>
        <taxon>Ranoidea</taxon>
        <taxon>Ranidae</taxon>
        <taxon>Staurois</taxon>
    </lineage>
</organism>
<dbReference type="Proteomes" id="UP001162483">
    <property type="component" value="Unassembled WGS sequence"/>
</dbReference>
<proteinExistence type="predicted"/>
<evidence type="ECO:0000313" key="1">
    <source>
        <dbReference type="EMBL" id="CAI9579217.1"/>
    </source>
</evidence>
<name>A0ABN9E6V2_9NEOB</name>
<accession>A0ABN9E6V2</accession>
<dbReference type="EMBL" id="CATNWA010015075">
    <property type="protein sequence ID" value="CAI9579217.1"/>
    <property type="molecule type" value="Genomic_DNA"/>
</dbReference>
<gene>
    <name evidence="1" type="ORF">SPARVUS_LOCUS9041017</name>
</gene>
<feature type="non-terminal residue" evidence="1">
    <location>
        <position position="1"/>
    </location>
</feature>
<keyword evidence="2" id="KW-1185">Reference proteome</keyword>
<reference evidence="1" key="1">
    <citation type="submission" date="2023-05" db="EMBL/GenBank/DDBJ databases">
        <authorList>
            <person name="Stuckert A."/>
        </authorList>
    </citation>
    <scope>NUCLEOTIDE SEQUENCE</scope>
</reference>
<comment type="caution">
    <text evidence="1">The sequence shown here is derived from an EMBL/GenBank/DDBJ whole genome shotgun (WGS) entry which is preliminary data.</text>
</comment>
<evidence type="ECO:0000313" key="2">
    <source>
        <dbReference type="Proteomes" id="UP001162483"/>
    </source>
</evidence>
<sequence length="119" mass="13210">IYTVTVWRSVTPGFSTRQVEGLQRVDVLHRKLAFRFPRLFIKSVLGSGAWRFQRDLGGMKSPILEPGFGNGHYTDCTGVHGSFVESGPGFWAPPRQIGVRRAPPWQTGGLCLGVRRTSP</sequence>
<protein>
    <submittedName>
        <fullName evidence="1">Uncharacterized protein</fullName>
    </submittedName>
</protein>